<proteinExistence type="inferred from homology"/>
<evidence type="ECO:0000256" key="7">
    <source>
        <dbReference type="SAM" id="Phobius"/>
    </source>
</evidence>
<keyword evidence="4 7" id="KW-0812">Transmembrane</keyword>
<accession>A0A220VGI7</accession>
<evidence type="ECO:0000256" key="2">
    <source>
        <dbReference type="ARBA" id="ARBA00007543"/>
    </source>
</evidence>
<evidence type="ECO:0000313" key="9">
    <source>
        <dbReference type="Proteomes" id="UP000242175"/>
    </source>
</evidence>
<dbReference type="Pfam" id="PF02322">
    <property type="entry name" value="Cyt_bd_oxida_II"/>
    <property type="match status" value="1"/>
</dbReference>
<dbReference type="KEGG" id="pmai:CF386_10480"/>
<comment type="similarity">
    <text evidence="2">Belongs to the cytochrome ubiquinol oxidase subunit 2 family.</text>
</comment>
<dbReference type="InterPro" id="IPR003317">
    <property type="entry name" value="Cyt-d_oxidase_su2"/>
</dbReference>
<evidence type="ECO:0000256" key="3">
    <source>
        <dbReference type="ARBA" id="ARBA00022475"/>
    </source>
</evidence>
<feature type="transmembrane region" description="Helical" evidence="7">
    <location>
        <begin position="247"/>
        <end position="271"/>
    </location>
</feature>
<protein>
    <submittedName>
        <fullName evidence="8">Cytochrome C oxidase subunit II</fullName>
    </submittedName>
</protein>
<evidence type="ECO:0000256" key="1">
    <source>
        <dbReference type="ARBA" id="ARBA00004651"/>
    </source>
</evidence>
<dbReference type="Proteomes" id="UP000242175">
    <property type="component" value="Chromosome small"/>
</dbReference>
<keyword evidence="3" id="KW-1003">Cell membrane</keyword>
<evidence type="ECO:0000256" key="5">
    <source>
        <dbReference type="ARBA" id="ARBA00022989"/>
    </source>
</evidence>
<dbReference type="EMBL" id="CP022356">
    <property type="protein sequence ID" value="ASK79477.1"/>
    <property type="molecule type" value="Genomic_DNA"/>
</dbReference>
<dbReference type="AlphaFoldDB" id="A0A220VGI7"/>
<dbReference type="GO" id="GO:0005886">
    <property type="term" value="C:plasma membrane"/>
    <property type="evidence" value="ECO:0007669"/>
    <property type="project" value="UniProtKB-SubCell"/>
</dbReference>
<keyword evidence="9" id="KW-1185">Reference proteome</keyword>
<gene>
    <name evidence="8" type="ORF">CF386_10480</name>
</gene>
<comment type="subcellular location">
    <subcellularLocation>
        <location evidence="1">Cell membrane</location>
        <topology evidence="1">Multi-pass membrane protein</topology>
    </subcellularLocation>
</comment>
<sequence>MEHSLEFTWMCIIGFSFVMYIILDGFVIGIGIVCPFLNEHQRDLAFSAVLPVWDGNQTWLVCGGALLYGMFPIAFAYLMPKIYLPVILLLVLLIFRGVCFEFRLKTKKGKGFYDKLFAVSSLLIGLAHGYLAGQVIIGYETHHFATEGWGLKIMAAITLVLGYMTLGATRLMLKTEGDLFDKTRLISKRCSYLLLIFGLICILITLLRAEVNLSFLRIIILTGIGVCCLLFFVLLQLSINKGNDIFPYWSTVGLFVMIFLSLFIYIFPYLIPYDLKYWEASSSETTLKFSLIPAVIMFPILLLYTGYNYYVFRGKVKEKISY</sequence>
<keyword evidence="6 7" id="KW-0472">Membrane</keyword>
<reference evidence="8 9" key="1">
    <citation type="journal article" date="2016" name="Int. J. Syst. Evol. Microbiol.">
        <title>Paraphotobacterium marinum gen. nov., sp. nov., a member of the family Vibrionaceae, isolated from surface seawater.</title>
        <authorList>
            <person name="Huang Z."/>
            <person name="Dong C."/>
            <person name="Shao Z."/>
        </authorList>
    </citation>
    <scope>NUCLEOTIDE SEQUENCE [LARGE SCALE GENOMIC DNA]</scope>
    <source>
        <strain evidence="8 9">NSCS20N07D</strain>
    </source>
</reference>
<evidence type="ECO:0000256" key="4">
    <source>
        <dbReference type="ARBA" id="ARBA00022692"/>
    </source>
</evidence>
<feature type="transmembrane region" description="Helical" evidence="7">
    <location>
        <begin position="12"/>
        <end position="37"/>
    </location>
</feature>
<feature type="transmembrane region" description="Helical" evidence="7">
    <location>
        <begin position="149"/>
        <end position="169"/>
    </location>
</feature>
<dbReference type="GO" id="GO:0070069">
    <property type="term" value="C:cytochrome complex"/>
    <property type="evidence" value="ECO:0007669"/>
    <property type="project" value="TreeGrafter"/>
</dbReference>
<evidence type="ECO:0000313" key="8">
    <source>
        <dbReference type="EMBL" id="ASK79477.1"/>
    </source>
</evidence>
<dbReference type="RefSeq" id="WP_089074385.1">
    <property type="nucleotide sequence ID" value="NZ_CBCSAM010000004.1"/>
</dbReference>
<name>A0A220VGI7_9GAMM</name>
<organism evidence="8 9">
    <name type="scientific">Paraphotobacterium marinum</name>
    <dbReference type="NCBI Taxonomy" id="1755811"/>
    <lineage>
        <taxon>Bacteria</taxon>
        <taxon>Pseudomonadati</taxon>
        <taxon>Pseudomonadota</taxon>
        <taxon>Gammaproteobacteria</taxon>
        <taxon>Vibrionales</taxon>
        <taxon>Vibrionaceae</taxon>
        <taxon>Paraphotobacterium</taxon>
    </lineage>
</organism>
<dbReference type="PANTHER" id="PTHR43141:SF4">
    <property type="entry name" value="CYTOCHROME BD2 SUBUNIT II"/>
    <property type="match status" value="1"/>
</dbReference>
<dbReference type="OrthoDB" id="9776710at2"/>
<feature type="transmembrane region" description="Helical" evidence="7">
    <location>
        <begin position="291"/>
        <end position="312"/>
    </location>
</feature>
<dbReference type="PANTHER" id="PTHR43141">
    <property type="entry name" value="CYTOCHROME BD2 SUBUNIT II"/>
    <property type="match status" value="1"/>
</dbReference>
<feature type="transmembrane region" description="Helical" evidence="7">
    <location>
        <begin position="83"/>
        <end position="104"/>
    </location>
</feature>
<feature type="transmembrane region" description="Helical" evidence="7">
    <location>
        <begin position="190"/>
        <end position="209"/>
    </location>
</feature>
<feature type="transmembrane region" description="Helical" evidence="7">
    <location>
        <begin position="215"/>
        <end position="235"/>
    </location>
</feature>
<evidence type="ECO:0000256" key="6">
    <source>
        <dbReference type="ARBA" id="ARBA00023136"/>
    </source>
</evidence>
<dbReference type="GO" id="GO:0016682">
    <property type="term" value="F:oxidoreductase activity, acting on diphenols and related substances as donors, oxygen as acceptor"/>
    <property type="evidence" value="ECO:0007669"/>
    <property type="project" value="TreeGrafter"/>
</dbReference>
<dbReference type="GO" id="GO:0009055">
    <property type="term" value="F:electron transfer activity"/>
    <property type="evidence" value="ECO:0007669"/>
    <property type="project" value="TreeGrafter"/>
</dbReference>
<keyword evidence="5 7" id="KW-1133">Transmembrane helix</keyword>
<feature type="transmembrane region" description="Helical" evidence="7">
    <location>
        <begin position="116"/>
        <end position="137"/>
    </location>
</feature>
<dbReference type="GO" id="GO:0019646">
    <property type="term" value="P:aerobic electron transport chain"/>
    <property type="evidence" value="ECO:0007669"/>
    <property type="project" value="TreeGrafter"/>
</dbReference>